<dbReference type="PANTHER" id="PTHR31516">
    <property type="entry name" value="STABILIZER OF AXONEMAL MICROTUBULES 2"/>
    <property type="match status" value="1"/>
</dbReference>
<dbReference type="KEGG" id="sasa:106608649"/>
<dbReference type="GeneID" id="106608649"/>
<dbReference type="PANTHER" id="PTHR31516:SF17">
    <property type="entry name" value="STABILIZER OF AXONEMAL MICROTUBULES 2"/>
    <property type="match status" value="1"/>
</dbReference>
<proteinExistence type="inferred from homology"/>
<evidence type="ECO:0000313" key="4">
    <source>
        <dbReference type="RefSeq" id="XP_014062203.2"/>
    </source>
</evidence>
<gene>
    <name evidence="4" type="primary">LOC106608649</name>
</gene>
<dbReference type="GO" id="GO:0008017">
    <property type="term" value="F:microtubule binding"/>
    <property type="evidence" value="ECO:0007669"/>
    <property type="project" value="InterPro"/>
</dbReference>
<feature type="region of interest" description="Disordered" evidence="2">
    <location>
        <begin position="464"/>
        <end position="495"/>
    </location>
</feature>
<keyword evidence="3" id="KW-1185">Reference proteome</keyword>
<protein>
    <submittedName>
        <fullName evidence="4">Stabilizer of axonemal microtubules 2 isoform X1</fullName>
    </submittedName>
</protein>
<dbReference type="GO" id="GO:0036064">
    <property type="term" value="C:ciliary basal body"/>
    <property type="evidence" value="ECO:0007669"/>
    <property type="project" value="TreeGrafter"/>
</dbReference>
<comment type="similarity">
    <text evidence="1">Belongs to the FAM154 family.</text>
</comment>
<accession>A0A1S3SCY4</accession>
<dbReference type="GO" id="GO:0005879">
    <property type="term" value="C:axonemal microtubule"/>
    <property type="evidence" value="ECO:0007669"/>
    <property type="project" value="TreeGrafter"/>
</dbReference>
<evidence type="ECO:0000256" key="2">
    <source>
        <dbReference type="SAM" id="MobiDB-lite"/>
    </source>
</evidence>
<evidence type="ECO:0000313" key="3">
    <source>
        <dbReference type="Proteomes" id="UP001652741"/>
    </source>
</evidence>
<reference evidence="4" key="1">
    <citation type="submission" date="2025-08" db="UniProtKB">
        <authorList>
            <consortium name="RefSeq"/>
        </authorList>
    </citation>
    <scope>IDENTIFICATION</scope>
</reference>
<dbReference type="InterPro" id="IPR033336">
    <property type="entry name" value="SAXO1/2"/>
</dbReference>
<dbReference type="RefSeq" id="XP_014062203.2">
    <property type="nucleotide sequence ID" value="XM_014206728.2"/>
</dbReference>
<organism evidence="3 4">
    <name type="scientific">Salmo salar</name>
    <name type="common">Atlantic salmon</name>
    <dbReference type="NCBI Taxonomy" id="8030"/>
    <lineage>
        <taxon>Eukaryota</taxon>
        <taxon>Metazoa</taxon>
        <taxon>Chordata</taxon>
        <taxon>Craniata</taxon>
        <taxon>Vertebrata</taxon>
        <taxon>Euteleostomi</taxon>
        <taxon>Actinopterygii</taxon>
        <taxon>Neopterygii</taxon>
        <taxon>Teleostei</taxon>
        <taxon>Protacanthopterygii</taxon>
        <taxon>Salmoniformes</taxon>
        <taxon>Salmonidae</taxon>
        <taxon>Salmoninae</taxon>
        <taxon>Salmo</taxon>
    </lineage>
</organism>
<dbReference type="GO" id="GO:0005814">
    <property type="term" value="C:centriole"/>
    <property type="evidence" value="ECO:0007669"/>
    <property type="project" value="TreeGrafter"/>
</dbReference>
<sequence>MRAMFQGISRIWRCPPLPRRKHHCLQGSHPEEPCILIPGCMVSEYQEKYPAYCNTVVRAAKKPKNEYQPMEGKISNMTTFRSDYVAHEVTQRPPKVTKLYVPPDGRMRHSSTYVRDYPTHPVQNHIVTKPDGYHPPTAKMVAQSLYKEDFRAWHTQKVQPYRTRDNLKLNNSKFEVTTTYQDEFCYKGPAEARKSFKPAPDAPETLPFDGTTNYQTQYMSHPVQPRQPKEKAVYRPTSAPLNGVSSYRQDYLGLPAKPVKPFRAKVAWESSPAIFQGTSEFHDQYKPWPLQPKHRHHAEEYCPTEGTMVGLSTAHADYVGHECQQRPQSARPPVETWTKEARAPLQTRSTMKEHYRAWDMMRPRPTLHAGELETPKGAFAKTTTFRSAYTPKTAQRATSFKPTQMLLSPQAMDEDSVSRPTYTPKEIPSCPAWDGCPPGFEYSSMGAGGHRLYRTISIQETGPSQLAAATSDKSPYSHSRKSCMVPSQAKRAPES</sequence>
<name>A0A1S3SCY4_SALSA</name>
<feature type="compositionally biased region" description="Polar residues" evidence="2">
    <location>
        <begin position="464"/>
        <end position="477"/>
    </location>
</feature>
<dbReference type="Proteomes" id="UP001652741">
    <property type="component" value="Chromosome ssa07"/>
</dbReference>
<dbReference type="Pfam" id="PF05217">
    <property type="entry name" value="SAXO1-2"/>
    <property type="match status" value="1"/>
</dbReference>
<dbReference type="GO" id="GO:0036126">
    <property type="term" value="C:sperm flagellum"/>
    <property type="evidence" value="ECO:0007669"/>
    <property type="project" value="TreeGrafter"/>
</dbReference>
<dbReference type="AlphaFoldDB" id="A0A1S3SCY4"/>
<evidence type="ECO:0000256" key="1">
    <source>
        <dbReference type="ARBA" id="ARBA00008738"/>
    </source>
</evidence>